<dbReference type="Proteomes" id="UP000805193">
    <property type="component" value="Unassembled WGS sequence"/>
</dbReference>
<proteinExistence type="predicted"/>
<evidence type="ECO:0000313" key="1">
    <source>
        <dbReference type="EMBL" id="KAG0415334.1"/>
    </source>
</evidence>
<accession>A0AC60P7H3</accession>
<dbReference type="EMBL" id="JABSTQ010011084">
    <property type="protein sequence ID" value="KAG0415334.1"/>
    <property type="molecule type" value="Genomic_DNA"/>
</dbReference>
<feature type="non-terminal residue" evidence="1">
    <location>
        <position position="1"/>
    </location>
</feature>
<comment type="caution">
    <text evidence="1">The sequence shown here is derived from an EMBL/GenBank/DDBJ whole genome shotgun (WGS) entry which is preliminary data.</text>
</comment>
<keyword evidence="2" id="KW-1185">Reference proteome</keyword>
<gene>
    <name evidence="1" type="ORF">HPB47_007486</name>
</gene>
<name>A0AC60P7H3_IXOPE</name>
<feature type="non-terminal residue" evidence="1">
    <location>
        <position position="578"/>
    </location>
</feature>
<sequence>AVVMTTLTSQANQVHVTTQPELSASLPTFNGGGTSTFKLKSSNALTDWHATTGRQLTTWTIWKAGLKEQFGEQLSLIQWQQKVTALTQKPGDSLQQYAFAKLKIMSRCTVAITDEGRIEYIVQGIRDGRIATTIAVHQPRTVDDFLNIVSEVDVDRTIDHSRLARTPTFPKPSRDGRLSVSGSTTDFNCTPGTSQTVRMRIADMPPEEQEARAQVPSRSSSHNWSWHSQRLSRQWFQHNNHQCEPCQPTRPTVMNETTLARRWRRFRHSKRCGPTPDCNGTNVSQVEAAVLERNALPLILGEDWFRIAQAELHIRPPELPIICQLDRTIVLQCTELLPRMSNAVILTRSAISQFDPPHSTAEPLQTKHEPDEVALLWSAVAKRLLFNAKTNSVTHSFFGDPSSRSDEKEVKKAVLLLKGRNGRYDARNSAGSSLYSWCRGRTSREFEEDDELNGRLLENSLILHGDPSARPYRIDDFGPALKKIINPNELASLGAYQYNHVWLLTVRSAKEKERLLQLREIQVKNKTCLIIDGSKTALSMKVHWVPTSVPDANVASAFSTFGKIKSIVRASGTTPASN</sequence>
<protein>
    <submittedName>
        <fullName evidence="1">Uncharacterized protein</fullName>
    </submittedName>
</protein>
<reference evidence="1 2" key="1">
    <citation type="journal article" date="2020" name="Cell">
        <title>Large-Scale Comparative Analyses of Tick Genomes Elucidate Their Genetic Diversity and Vector Capacities.</title>
        <authorList>
            <consortium name="Tick Genome and Microbiome Consortium (TIGMIC)"/>
            <person name="Jia N."/>
            <person name="Wang J."/>
            <person name="Shi W."/>
            <person name="Du L."/>
            <person name="Sun Y."/>
            <person name="Zhan W."/>
            <person name="Jiang J.F."/>
            <person name="Wang Q."/>
            <person name="Zhang B."/>
            <person name="Ji P."/>
            <person name="Bell-Sakyi L."/>
            <person name="Cui X.M."/>
            <person name="Yuan T.T."/>
            <person name="Jiang B.G."/>
            <person name="Yang W.F."/>
            <person name="Lam T.T."/>
            <person name="Chang Q.C."/>
            <person name="Ding S.J."/>
            <person name="Wang X.J."/>
            <person name="Zhu J.G."/>
            <person name="Ruan X.D."/>
            <person name="Zhao L."/>
            <person name="Wei J.T."/>
            <person name="Ye R.Z."/>
            <person name="Que T.C."/>
            <person name="Du C.H."/>
            <person name="Zhou Y.H."/>
            <person name="Cheng J.X."/>
            <person name="Dai P.F."/>
            <person name="Guo W.B."/>
            <person name="Han X.H."/>
            <person name="Huang E.J."/>
            <person name="Li L.F."/>
            <person name="Wei W."/>
            <person name="Gao Y.C."/>
            <person name="Liu J.Z."/>
            <person name="Shao H.Z."/>
            <person name="Wang X."/>
            <person name="Wang C.C."/>
            <person name="Yang T.C."/>
            <person name="Huo Q.B."/>
            <person name="Li W."/>
            <person name="Chen H.Y."/>
            <person name="Chen S.E."/>
            <person name="Zhou L.G."/>
            <person name="Ni X.B."/>
            <person name="Tian J.H."/>
            <person name="Sheng Y."/>
            <person name="Liu T."/>
            <person name="Pan Y.S."/>
            <person name="Xia L.Y."/>
            <person name="Li J."/>
            <person name="Zhao F."/>
            <person name="Cao W.C."/>
        </authorList>
    </citation>
    <scope>NUCLEOTIDE SEQUENCE [LARGE SCALE GENOMIC DNA]</scope>
    <source>
        <strain evidence="1">Iper-2018</strain>
    </source>
</reference>
<organism evidence="1 2">
    <name type="scientific">Ixodes persulcatus</name>
    <name type="common">Taiga tick</name>
    <dbReference type="NCBI Taxonomy" id="34615"/>
    <lineage>
        <taxon>Eukaryota</taxon>
        <taxon>Metazoa</taxon>
        <taxon>Ecdysozoa</taxon>
        <taxon>Arthropoda</taxon>
        <taxon>Chelicerata</taxon>
        <taxon>Arachnida</taxon>
        <taxon>Acari</taxon>
        <taxon>Parasitiformes</taxon>
        <taxon>Ixodida</taxon>
        <taxon>Ixodoidea</taxon>
        <taxon>Ixodidae</taxon>
        <taxon>Ixodinae</taxon>
        <taxon>Ixodes</taxon>
    </lineage>
</organism>
<evidence type="ECO:0000313" key="2">
    <source>
        <dbReference type="Proteomes" id="UP000805193"/>
    </source>
</evidence>